<keyword evidence="2" id="KW-1185">Reference proteome</keyword>
<protein>
    <submittedName>
        <fullName evidence="1">Uncharacterized protein</fullName>
    </submittedName>
</protein>
<dbReference type="EMBL" id="CAXKWB010010592">
    <property type="protein sequence ID" value="CAL4098553.1"/>
    <property type="molecule type" value="Genomic_DNA"/>
</dbReference>
<organism evidence="1 2">
    <name type="scientific">Meganyctiphanes norvegica</name>
    <name type="common">Northern krill</name>
    <name type="synonym">Thysanopoda norvegica</name>
    <dbReference type="NCBI Taxonomy" id="48144"/>
    <lineage>
        <taxon>Eukaryota</taxon>
        <taxon>Metazoa</taxon>
        <taxon>Ecdysozoa</taxon>
        <taxon>Arthropoda</taxon>
        <taxon>Crustacea</taxon>
        <taxon>Multicrustacea</taxon>
        <taxon>Malacostraca</taxon>
        <taxon>Eumalacostraca</taxon>
        <taxon>Eucarida</taxon>
        <taxon>Euphausiacea</taxon>
        <taxon>Euphausiidae</taxon>
        <taxon>Meganyctiphanes</taxon>
    </lineage>
</organism>
<reference evidence="1 2" key="1">
    <citation type="submission" date="2024-05" db="EMBL/GenBank/DDBJ databases">
        <authorList>
            <person name="Wallberg A."/>
        </authorList>
    </citation>
    <scope>NUCLEOTIDE SEQUENCE [LARGE SCALE GENOMIC DNA]</scope>
</reference>
<dbReference type="InterPro" id="IPR036691">
    <property type="entry name" value="Endo/exonu/phosph_ase_sf"/>
</dbReference>
<dbReference type="Gene3D" id="3.60.10.10">
    <property type="entry name" value="Endonuclease/exonuclease/phosphatase"/>
    <property type="match status" value="1"/>
</dbReference>
<comment type="caution">
    <text evidence="1">The sequence shown here is derived from an EMBL/GenBank/DDBJ whole genome shotgun (WGS) entry which is preliminary data.</text>
</comment>
<evidence type="ECO:0000313" key="2">
    <source>
        <dbReference type="Proteomes" id="UP001497623"/>
    </source>
</evidence>
<gene>
    <name evidence="1" type="ORF">MNOR_LOCUS16256</name>
</gene>
<sequence>MWNKVSDKFILGTLYTSNQNSKYYFPEFFDNLSLDISNIKGDCDLSIMLLGDFDSGTGTLNEIYSLKNNDDVLDGSILQNPDNFNTLKRLNIPVTRSNFDLKIIDSGRHIIEMCKCFELCIVNDRIGTDKNICSTTCADKSMIDYVICNP</sequence>
<evidence type="ECO:0000313" key="1">
    <source>
        <dbReference type="EMBL" id="CAL4098553.1"/>
    </source>
</evidence>
<proteinExistence type="predicted"/>
<dbReference type="Proteomes" id="UP001497623">
    <property type="component" value="Unassembled WGS sequence"/>
</dbReference>
<dbReference type="AlphaFoldDB" id="A0AAV2QUV8"/>
<accession>A0AAV2QUV8</accession>
<name>A0AAV2QUV8_MEGNR</name>